<name>A0A2G0N951_9GAMM</name>
<keyword evidence="2" id="KW-1185">Reference proteome</keyword>
<evidence type="ECO:0008006" key="3">
    <source>
        <dbReference type="Google" id="ProtNLM"/>
    </source>
</evidence>
<sequence length="58" mass="6687">MIICLLINYYPGIVIFIPGGKYIYCNHTKTKQTDIKQVSYAVTGMDFLARQFLNVKKL</sequence>
<evidence type="ECO:0000313" key="2">
    <source>
        <dbReference type="Proteomes" id="UP000224871"/>
    </source>
</evidence>
<protein>
    <recommendedName>
        <fullName evidence="3">Transposase</fullName>
    </recommendedName>
</protein>
<proteinExistence type="predicted"/>
<evidence type="ECO:0000313" key="1">
    <source>
        <dbReference type="EMBL" id="PHM31265.1"/>
    </source>
</evidence>
<comment type="caution">
    <text evidence="1">The sequence shown here is derived from an EMBL/GenBank/DDBJ whole genome shotgun (WGS) entry which is preliminary data.</text>
</comment>
<dbReference type="Proteomes" id="UP000224871">
    <property type="component" value="Unassembled WGS sequence"/>
</dbReference>
<reference evidence="1 2" key="1">
    <citation type="journal article" date="2017" name="Nat. Microbiol.">
        <title>Natural product diversity associated with the nematode symbionts Photorhabdus and Xenorhabdus.</title>
        <authorList>
            <person name="Tobias N.J."/>
            <person name="Wolff H."/>
            <person name="Djahanschiri B."/>
            <person name="Grundmann F."/>
            <person name="Kronenwerth M."/>
            <person name="Shi Y.M."/>
            <person name="Simonyi S."/>
            <person name="Grun P."/>
            <person name="Shapiro-Ilan D."/>
            <person name="Pidot S.J."/>
            <person name="Stinear T.P."/>
            <person name="Ebersberger I."/>
            <person name="Bode H.B."/>
        </authorList>
    </citation>
    <scope>NUCLEOTIDE SEQUENCE [LARGE SCALE GENOMIC DNA]</scope>
    <source>
        <strain evidence="1 2">DSM 16336</strain>
    </source>
</reference>
<accession>A0A2G0N951</accession>
<gene>
    <name evidence="1" type="ORF">Xinn_02906</name>
</gene>
<dbReference type="EMBL" id="NIBU01000040">
    <property type="protein sequence ID" value="PHM31265.1"/>
    <property type="molecule type" value="Genomic_DNA"/>
</dbReference>
<organism evidence="1 2">
    <name type="scientific">Xenorhabdus innexi</name>
    <dbReference type="NCBI Taxonomy" id="290109"/>
    <lineage>
        <taxon>Bacteria</taxon>
        <taxon>Pseudomonadati</taxon>
        <taxon>Pseudomonadota</taxon>
        <taxon>Gammaproteobacteria</taxon>
        <taxon>Enterobacterales</taxon>
        <taxon>Morganellaceae</taxon>
        <taxon>Xenorhabdus</taxon>
    </lineage>
</organism>